<evidence type="ECO:0000256" key="6">
    <source>
        <dbReference type="SAM" id="Phobius"/>
    </source>
</evidence>
<feature type="transmembrane region" description="Helical" evidence="6">
    <location>
        <begin position="230"/>
        <end position="249"/>
    </location>
</feature>
<dbReference type="Gene3D" id="1.20.1250.20">
    <property type="entry name" value="MFS general substrate transporter like domains"/>
    <property type="match status" value="1"/>
</dbReference>
<feature type="transmembrane region" description="Helical" evidence="6">
    <location>
        <begin position="543"/>
        <end position="562"/>
    </location>
</feature>
<dbReference type="CDD" id="cd17417">
    <property type="entry name" value="MFS_NPF5"/>
    <property type="match status" value="1"/>
</dbReference>
<evidence type="ECO:0000256" key="1">
    <source>
        <dbReference type="ARBA" id="ARBA00004141"/>
    </source>
</evidence>
<feature type="transmembrane region" description="Helical" evidence="6">
    <location>
        <begin position="341"/>
        <end position="362"/>
    </location>
</feature>
<dbReference type="InterPro" id="IPR000109">
    <property type="entry name" value="POT_fam"/>
</dbReference>
<dbReference type="EMBL" id="JANAVB010040218">
    <property type="protein sequence ID" value="KAJ6798633.1"/>
    <property type="molecule type" value="Genomic_DNA"/>
</dbReference>
<dbReference type="SUPFAM" id="SSF103473">
    <property type="entry name" value="MFS general substrate transporter"/>
    <property type="match status" value="1"/>
</dbReference>
<dbReference type="GO" id="GO:0016020">
    <property type="term" value="C:membrane"/>
    <property type="evidence" value="ECO:0007669"/>
    <property type="project" value="UniProtKB-SubCell"/>
</dbReference>
<evidence type="ECO:0000256" key="2">
    <source>
        <dbReference type="ARBA" id="ARBA00005982"/>
    </source>
</evidence>
<keyword evidence="3 6" id="KW-0812">Transmembrane</keyword>
<dbReference type="Proteomes" id="UP001140949">
    <property type="component" value="Unassembled WGS sequence"/>
</dbReference>
<keyword evidence="5 6" id="KW-0472">Membrane</keyword>
<evidence type="ECO:0000256" key="3">
    <source>
        <dbReference type="ARBA" id="ARBA00022692"/>
    </source>
</evidence>
<evidence type="ECO:0000313" key="8">
    <source>
        <dbReference type="Proteomes" id="UP001140949"/>
    </source>
</evidence>
<reference evidence="7" key="2">
    <citation type="submission" date="2023-04" db="EMBL/GenBank/DDBJ databases">
        <authorList>
            <person name="Bruccoleri R.E."/>
            <person name="Oakeley E.J."/>
            <person name="Faust A.-M."/>
            <person name="Dessus-Babus S."/>
            <person name="Altorfer M."/>
            <person name="Burckhardt D."/>
            <person name="Oertli M."/>
            <person name="Naumann U."/>
            <person name="Petersen F."/>
            <person name="Wong J."/>
        </authorList>
    </citation>
    <scope>NUCLEOTIDE SEQUENCE</scope>
    <source>
        <strain evidence="7">GSM-AAB239-AS_SAM_17_03QT</strain>
        <tissue evidence="7">Leaf</tissue>
    </source>
</reference>
<feature type="transmembrane region" description="Helical" evidence="6">
    <location>
        <begin position="102"/>
        <end position="125"/>
    </location>
</feature>
<comment type="similarity">
    <text evidence="2">Belongs to the major facilitator superfamily. Proton-dependent oligopeptide transporter (POT/PTR) (TC 2.A.17) family.</text>
</comment>
<feature type="transmembrane region" description="Helical" evidence="6">
    <location>
        <begin position="419"/>
        <end position="440"/>
    </location>
</feature>
<name>A0AAX6E3W3_IRIPA</name>
<evidence type="ECO:0000313" key="7">
    <source>
        <dbReference type="EMBL" id="KAJ6798633.1"/>
    </source>
</evidence>
<reference evidence="7" key="1">
    <citation type="journal article" date="2023" name="GigaByte">
        <title>Genome assembly of the bearded iris, Iris pallida Lam.</title>
        <authorList>
            <person name="Bruccoleri R.E."/>
            <person name="Oakeley E.J."/>
            <person name="Faust A.M.E."/>
            <person name="Altorfer M."/>
            <person name="Dessus-Babus S."/>
            <person name="Burckhardt D."/>
            <person name="Oertli M."/>
            <person name="Naumann U."/>
            <person name="Petersen F."/>
            <person name="Wong J."/>
        </authorList>
    </citation>
    <scope>NUCLEOTIDE SEQUENCE</scope>
    <source>
        <strain evidence="7">GSM-AAB239-AS_SAM_17_03QT</strain>
    </source>
</reference>
<dbReference type="GO" id="GO:0042937">
    <property type="term" value="F:tripeptide transmembrane transporter activity"/>
    <property type="evidence" value="ECO:0007669"/>
    <property type="project" value="InterPro"/>
</dbReference>
<evidence type="ECO:0000256" key="4">
    <source>
        <dbReference type="ARBA" id="ARBA00022989"/>
    </source>
</evidence>
<dbReference type="InterPro" id="IPR044739">
    <property type="entry name" value="NRT1/PTR"/>
</dbReference>
<dbReference type="InterPro" id="IPR036259">
    <property type="entry name" value="MFS_trans_sf"/>
</dbReference>
<dbReference type="AlphaFoldDB" id="A0AAX6E3W3"/>
<comment type="caution">
    <text evidence="7">The sequence shown here is derived from an EMBL/GenBank/DDBJ whole genome shotgun (WGS) entry which is preliminary data.</text>
</comment>
<dbReference type="Pfam" id="PF00854">
    <property type="entry name" value="PTR2"/>
    <property type="match status" value="1"/>
</dbReference>
<accession>A0AAX6E3W3</accession>
<dbReference type="GO" id="GO:0071916">
    <property type="term" value="F:dipeptide transmembrane transporter activity"/>
    <property type="evidence" value="ECO:0007669"/>
    <property type="project" value="InterPro"/>
</dbReference>
<keyword evidence="4 6" id="KW-1133">Transmembrane helix</keyword>
<dbReference type="PANTHER" id="PTHR11654">
    <property type="entry name" value="OLIGOPEPTIDE TRANSPORTER-RELATED"/>
    <property type="match status" value="1"/>
</dbReference>
<comment type="subcellular location">
    <subcellularLocation>
        <location evidence="1">Membrane</location>
        <topology evidence="1">Multi-pass membrane protein</topology>
    </subcellularLocation>
</comment>
<sequence length="585" mass="64682">MEGGLPEASKDEYAMDGSVDLKGRPVLRSKKGGWKACYFVVVYELFERMAYYGIASNLVIYLTRKLHQGTVASANNVTNWTGTGFLMPVLGAYVAEAHLGRYWTFAISSAIYFLGMCLLTAAVSIPSLRPPPCDRASTAAGPENCRPSSALQTGVFFGALYVLTLGTGGTKPNISTIGADQFDDFDPEERARKLSFFNWWMFSIYLGTLFSNVVLVYVQDNVGWSLGYGLPTVGLAVSLAIFFAGTPFYRHKVPQGSPFTKMARVLVAAARKWRVLLPEDPKELHELELREYTEKRRFKILTTNSLRFLNKAAVRTVSKSTPWTLCPVTQVEETKQMLRMLPVFVATLVPAGMTAQVNTLFVKQGTTLDRHVGTSRFQIPPASFTSFVTVSMLVSVVLYDRYFVKMTRAWTRNPRGISLLQRIGVALVLHVATMLVASLAERRRLHFAREHEGAVIPLTIFTLLPQNVLMGVAEAFLVPGKIEFFYDQAPEGIKSLGTSCCLATYGVGNFLSSALLAAVADVTGRGGREGWILDDLDASRLDYYYALLAVISGLNLGLFLLVSKLYVYKAEVFESIPDSQLRIVD</sequence>
<proteinExistence type="inferred from homology"/>
<feature type="transmembrane region" description="Helical" evidence="6">
    <location>
        <begin position="199"/>
        <end position="218"/>
    </location>
</feature>
<organism evidence="7 8">
    <name type="scientific">Iris pallida</name>
    <name type="common">Sweet iris</name>
    <dbReference type="NCBI Taxonomy" id="29817"/>
    <lineage>
        <taxon>Eukaryota</taxon>
        <taxon>Viridiplantae</taxon>
        <taxon>Streptophyta</taxon>
        <taxon>Embryophyta</taxon>
        <taxon>Tracheophyta</taxon>
        <taxon>Spermatophyta</taxon>
        <taxon>Magnoliopsida</taxon>
        <taxon>Liliopsida</taxon>
        <taxon>Asparagales</taxon>
        <taxon>Iridaceae</taxon>
        <taxon>Iridoideae</taxon>
        <taxon>Irideae</taxon>
        <taxon>Iris</taxon>
    </lineage>
</organism>
<feature type="transmembrane region" description="Helical" evidence="6">
    <location>
        <begin position="382"/>
        <end position="399"/>
    </location>
</feature>
<gene>
    <name evidence="7" type="ORF">M6B38_210210</name>
</gene>
<keyword evidence="8" id="KW-1185">Reference proteome</keyword>
<evidence type="ECO:0000256" key="5">
    <source>
        <dbReference type="ARBA" id="ARBA00023136"/>
    </source>
</evidence>
<protein>
    <submittedName>
        <fullName evidence="7">Protein NRT1/ PTR FAMILY 5.2-like isoform X1</fullName>
    </submittedName>
</protein>